<reference evidence="11" key="1">
    <citation type="journal article" date="2019" name="Int. J. Syst. Evol. Microbiol.">
        <title>The Global Catalogue of Microorganisms (GCM) 10K type strain sequencing project: providing services to taxonomists for standard genome sequencing and annotation.</title>
        <authorList>
            <consortium name="The Broad Institute Genomics Platform"/>
            <consortium name="The Broad Institute Genome Sequencing Center for Infectious Disease"/>
            <person name="Wu L."/>
            <person name="Ma J."/>
        </authorList>
    </citation>
    <scope>NUCLEOTIDE SEQUENCE [LARGE SCALE GENOMIC DNA]</scope>
    <source>
        <strain evidence="11">CGMCC 1.15304</strain>
    </source>
</reference>
<dbReference type="SUPFAM" id="SSF74653">
    <property type="entry name" value="TolA/TonB C-terminal domain"/>
    <property type="match status" value="1"/>
</dbReference>
<dbReference type="SUPFAM" id="SSF48452">
    <property type="entry name" value="TPR-like"/>
    <property type="match status" value="1"/>
</dbReference>
<evidence type="ECO:0000256" key="2">
    <source>
        <dbReference type="ARBA" id="ARBA00022692"/>
    </source>
</evidence>
<dbReference type="RefSeq" id="WP_068152184.1">
    <property type="nucleotide sequence ID" value="NZ_JBHSCR010000005.1"/>
</dbReference>
<dbReference type="Gene3D" id="1.25.40.10">
    <property type="entry name" value="Tetratricopeptide repeat domain"/>
    <property type="match status" value="2"/>
</dbReference>
<evidence type="ECO:0000259" key="9">
    <source>
        <dbReference type="PROSITE" id="PS52015"/>
    </source>
</evidence>
<keyword evidence="6" id="KW-0472">Membrane</keyword>
<dbReference type="PRINTS" id="PR01374">
    <property type="entry name" value="TONBPROTEIN"/>
</dbReference>
<comment type="similarity">
    <text evidence="7">Belongs to the TonB family.</text>
</comment>
<name>A0ABV8U9S5_9PROT</name>
<feature type="signal peptide" evidence="8">
    <location>
        <begin position="1"/>
        <end position="23"/>
    </location>
</feature>
<keyword evidence="4" id="KW-0802">TPR repeat</keyword>
<evidence type="ECO:0000256" key="8">
    <source>
        <dbReference type="SAM" id="SignalP"/>
    </source>
</evidence>
<evidence type="ECO:0000256" key="6">
    <source>
        <dbReference type="ARBA" id="ARBA00023136"/>
    </source>
</evidence>
<feature type="domain" description="TonB C-terminal" evidence="9">
    <location>
        <begin position="291"/>
        <end position="383"/>
    </location>
</feature>
<accession>A0ABV8U9S5</accession>
<dbReference type="PANTHER" id="PTHR45641">
    <property type="entry name" value="TETRATRICOPEPTIDE REPEAT PROTEIN (AFU_ORTHOLOGUE AFUA_6G03870)"/>
    <property type="match status" value="1"/>
</dbReference>
<dbReference type="InterPro" id="IPR037682">
    <property type="entry name" value="TonB_C"/>
</dbReference>
<comment type="function">
    <text evidence="7">Interacts with outer membrane receptor proteins that carry out high-affinity binding and energy dependent uptake into the periplasmic space of specific substrates. It could act to transduce energy from the cytoplasmic membrane to specific energy-requiring processes in the outer membrane, resulting in the release into the periplasm of ligands bound by these outer membrane proteins.</text>
</comment>
<keyword evidence="7" id="KW-1003">Cell membrane</keyword>
<evidence type="ECO:0000256" key="7">
    <source>
        <dbReference type="RuleBase" id="RU362123"/>
    </source>
</evidence>
<proteinExistence type="inferred from homology"/>
<keyword evidence="8" id="KW-0732">Signal</keyword>
<dbReference type="InterPro" id="IPR006260">
    <property type="entry name" value="TonB/TolA_C"/>
</dbReference>
<dbReference type="Gene3D" id="3.30.1150.10">
    <property type="match status" value="1"/>
</dbReference>
<sequence>MKRHFAVALLLFASLGIASPAFAGLSLEEHEARAKTMTVREAYAAYEEWVTKESRYYAEPYAHRVYSLLKEAAALDEKHAKNLAQASLNYGRLLLSVNKREQAEEILEEALVLFQNQYGNDAPEVIDPLMDLGHAETKFLSGKTGGKYYRRAVEIAEKLEGEDSALVGQLYYEMAEQQLVMGAGKRNLAVSNLKKAYKIFQATLGENHGRTALASYRLGELKKLDRRYDDAAEFLEAAVRVYDSGAPNERLTQRMHALLVETYEKMGESDLATKHCQAVGRIKEANRDPVETGESYEPLFLAQPKYPVSAQRRGLEGTVVLELTVTKDGRTSDFRVMERYGPDAFVKASIDAAKKFRYSARHENGQPVDTTGVKYRFAFHLAD</sequence>
<protein>
    <recommendedName>
        <fullName evidence="7">Protein TonB</fullName>
    </recommendedName>
</protein>
<keyword evidence="11" id="KW-1185">Reference proteome</keyword>
<comment type="caution">
    <text evidence="10">The sequence shown here is derived from an EMBL/GenBank/DDBJ whole genome shotgun (WGS) entry which is preliminary data.</text>
</comment>
<dbReference type="InterPro" id="IPR003538">
    <property type="entry name" value="TonB"/>
</dbReference>
<dbReference type="InterPro" id="IPR011990">
    <property type="entry name" value="TPR-like_helical_dom_sf"/>
</dbReference>
<organism evidence="10 11">
    <name type="scientific">Kordiimonas lipolytica</name>
    <dbReference type="NCBI Taxonomy" id="1662421"/>
    <lineage>
        <taxon>Bacteria</taxon>
        <taxon>Pseudomonadati</taxon>
        <taxon>Pseudomonadota</taxon>
        <taxon>Alphaproteobacteria</taxon>
        <taxon>Kordiimonadales</taxon>
        <taxon>Kordiimonadaceae</taxon>
        <taxon>Kordiimonas</taxon>
    </lineage>
</organism>
<keyword evidence="5" id="KW-1133">Transmembrane helix</keyword>
<evidence type="ECO:0000256" key="1">
    <source>
        <dbReference type="ARBA" id="ARBA00004167"/>
    </source>
</evidence>
<dbReference type="EMBL" id="JBHSCR010000005">
    <property type="protein sequence ID" value="MFC4347870.1"/>
    <property type="molecule type" value="Genomic_DNA"/>
</dbReference>
<keyword evidence="7" id="KW-0653">Protein transport</keyword>
<feature type="chain" id="PRO_5047381718" description="Protein TonB" evidence="8">
    <location>
        <begin position="24"/>
        <end position="383"/>
    </location>
</feature>
<evidence type="ECO:0000313" key="11">
    <source>
        <dbReference type="Proteomes" id="UP001595776"/>
    </source>
</evidence>
<keyword evidence="7" id="KW-0735">Signal-anchor</keyword>
<dbReference type="NCBIfam" id="TIGR01352">
    <property type="entry name" value="tonB_Cterm"/>
    <property type="match status" value="1"/>
</dbReference>
<dbReference type="Pfam" id="PF13424">
    <property type="entry name" value="TPR_12"/>
    <property type="match status" value="1"/>
</dbReference>
<gene>
    <name evidence="10" type="ORF">ACFO5Q_08450</name>
</gene>
<evidence type="ECO:0000256" key="4">
    <source>
        <dbReference type="ARBA" id="ARBA00022803"/>
    </source>
</evidence>
<dbReference type="PROSITE" id="PS52015">
    <property type="entry name" value="TONB_CTD"/>
    <property type="match status" value="1"/>
</dbReference>
<dbReference type="Proteomes" id="UP001595776">
    <property type="component" value="Unassembled WGS sequence"/>
</dbReference>
<keyword evidence="7" id="KW-0997">Cell inner membrane</keyword>
<evidence type="ECO:0000313" key="10">
    <source>
        <dbReference type="EMBL" id="MFC4347870.1"/>
    </source>
</evidence>
<dbReference type="Pfam" id="PF03544">
    <property type="entry name" value="TonB_C"/>
    <property type="match status" value="1"/>
</dbReference>
<comment type="subcellular location">
    <subcellularLocation>
        <location evidence="7">Cell inner membrane</location>
        <topology evidence="7">Single-pass membrane protein</topology>
        <orientation evidence="7">Periplasmic side</orientation>
    </subcellularLocation>
    <subcellularLocation>
        <location evidence="1">Membrane</location>
        <topology evidence="1">Single-pass membrane protein</topology>
    </subcellularLocation>
</comment>
<evidence type="ECO:0000256" key="5">
    <source>
        <dbReference type="ARBA" id="ARBA00022989"/>
    </source>
</evidence>
<keyword evidence="2" id="KW-0812">Transmembrane</keyword>
<keyword evidence="3" id="KW-0677">Repeat</keyword>
<keyword evidence="7" id="KW-0813">Transport</keyword>
<evidence type="ECO:0000256" key="3">
    <source>
        <dbReference type="ARBA" id="ARBA00022737"/>
    </source>
</evidence>
<dbReference type="PANTHER" id="PTHR45641:SF19">
    <property type="entry name" value="NEPHROCYSTIN-3"/>
    <property type="match status" value="1"/>
</dbReference>